<evidence type="ECO:0000313" key="2">
    <source>
        <dbReference type="Proteomes" id="UP000634136"/>
    </source>
</evidence>
<name>A0A834WC65_9FABA</name>
<accession>A0A834WC65</accession>
<protein>
    <submittedName>
        <fullName evidence="1">Uncharacterized protein</fullName>
    </submittedName>
</protein>
<sequence length="60" mass="6518">MDDTTMYDIEIGGGATAAPEGEGPYVSDLVRAQVWITQIKRHSATYQFTPHSEAGSHHEG</sequence>
<dbReference type="AlphaFoldDB" id="A0A834WC65"/>
<evidence type="ECO:0000313" key="1">
    <source>
        <dbReference type="EMBL" id="KAF7817940.1"/>
    </source>
</evidence>
<comment type="caution">
    <text evidence="1">The sequence shown here is derived from an EMBL/GenBank/DDBJ whole genome shotgun (WGS) entry which is preliminary data.</text>
</comment>
<dbReference type="EMBL" id="JAAIUW010000008">
    <property type="protein sequence ID" value="KAF7817940.1"/>
    <property type="molecule type" value="Genomic_DNA"/>
</dbReference>
<organism evidence="1 2">
    <name type="scientific">Senna tora</name>
    <dbReference type="NCBI Taxonomy" id="362788"/>
    <lineage>
        <taxon>Eukaryota</taxon>
        <taxon>Viridiplantae</taxon>
        <taxon>Streptophyta</taxon>
        <taxon>Embryophyta</taxon>
        <taxon>Tracheophyta</taxon>
        <taxon>Spermatophyta</taxon>
        <taxon>Magnoliopsida</taxon>
        <taxon>eudicotyledons</taxon>
        <taxon>Gunneridae</taxon>
        <taxon>Pentapetalae</taxon>
        <taxon>rosids</taxon>
        <taxon>fabids</taxon>
        <taxon>Fabales</taxon>
        <taxon>Fabaceae</taxon>
        <taxon>Caesalpinioideae</taxon>
        <taxon>Cassia clade</taxon>
        <taxon>Senna</taxon>
    </lineage>
</organism>
<keyword evidence="2" id="KW-1185">Reference proteome</keyword>
<reference evidence="1" key="1">
    <citation type="submission" date="2020-09" db="EMBL/GenBank/DDBJ databases">
        <title>Genome-Enabled Discovery of Anthraquinone Biosynthesis in Senna tora.</title>
        <authorList>
            <person name="Kang S.-H."/>
            <person name="Pandey R.P."/>
            <person name="Lee C.-M."/>
            <person name="Sim J.-S."/>
            <person name="Jeong J.-T."/>
            <person name="Choi B.-S."/>
            <person name="Jung M."/>
            <person name="Ginzburg D."/>
            <person name="Zhao K."/>
            <person name="Won S.Y."/>
            <person name="Oh T.-J."/>
            <person name="Yu Y."/>
            <person name="Kim N.-H."/>
            <person name="Lee O.R."/>
            <person name="Lee T.-H."/>
            <person name="Bashyal P."/>
            <person name="Kim T.-S."/>
            <person name="Lee W.-H."/>
            <person name="Kawkins C."/>
            <person name="Kim C.-K."/>
            <person name="Kim J.S."/>
            <person name="Ahn B.O."/>
            <person name="Rhee S.Y."/>
            <person name="Sohng J.K."/>
        </authorList>
    </citation>
    <scope>NUCLEOTIDE SEQUENCE</scope>
    <source>
        <tissue evidence="1">Leaf</tissue>
    </source>
</reference>
<dbReference type="Proteomes" id="UP000634136">
    <property type="component" value="Unassembled WGS sequence"/>
</dbReference>
<gene>
    <name evidence="1" type="ORF">G2W53_023395</name>
</gene>
<proteinExistence type="predicted"/>